<feature type="compositionally biased region" description="Basic and acidic residues" evidence="1">
    <location>
        <begin position="102"/>
        <end position="111"/>
    </location>
</feature>
<feature type="compositionally biased region" description="Basic and acidic residues" evidence="1">
    <location>
        <begin position="119"/>
        <end position="128"/>
    </location>
</feature>
<organism evidence="4">
    <name type="scientific">Soboliphyme baturini</name>
    <dbReference type="NCBI Taxonomy" id="241478"/>
    <lineage>
        <taxon>Eukaryota</taxon>
        <taxon>Metazoa</taxon>
        <taxon>Ecdysozoa</taxon>
        <taxon>Nematoda</taxon>
        <taxon>Enoplea</taxon>
        <taxon>Dorylaimia</taxon>
        <taxon>Dioctophymatida</taxon>
        <taxon>Dioctophymatoidea</taxon>
        <taxon>Soboliphymatidae</taxon>
        <taxon>Soboliphyme</taxon>
    </lineage>
</organism>
<reference evidence="4" key="1">
    <citation type="submission" date="2016-06" db="UniProtKB">
        <authorList>
            <consortium name="WormBaseParasite"/>
        </authorList>
    </citation>
    <scope>IDENTIFICATION</scope>
</reference>
<feature type="region of interest" description="Disordered" evidence="1">
    <location>
        <begin position="102"/>
        <end position="143"/>
    </location>
</feature>
<keyword evidence="3" id="KW-1185">Reference proteome</keyword>
<feature type="region of interest" description="Disordered" evidence="1">
    <location>
        <begin position="1"/>
        <end position="20"/>
    </location>
</feature>
<evidence type="ECO:0000313" key="4">
    <source>
        <dbReference type="WBParaSite" id="SBAD_0000704201-mRNA-1"/>
    </source>
</evidence>
<proteinExistence type="predicted"/>
<dbReference type="AlphaFoldDB" id="A0A183IT32"/>
<evidence type="ECO:0000313" key="2">
    <source>
        <dbReference type="EMBL" id="VDP10804.1"/>
    </source>
</evidence>
<feature type="region of interest" description="Disordered" evidence="1">
    <location>
        <begin position="289"/>
        <end position="320"/>
    </location>
</feature>
<dbReference type="Proteomes" id="UP000270296">
    <property type="component" value="Unassembled WGS sequence"/>
</dbReference>
<dbReference type="WBParaSite" id="SBAD_0000704201-mRNA-1">
    <property type="protein sequence ID" value="SBAD_0000704201-mRNA-1"/>
    <property type="gene ID" value="SBAD_0000704201"/>
</dbReference>
<feature type="compositionally biased region" description="Polar residues" evidence="1">
    <location>
        <begin position="53"/>
        <end position="76"/>
    </location>
</feature>
<protein>
    <submittedName>
        <fullName evidence="2 4">Uncharacterized protein</fullName>
    </submittedName>
</protein>
<feature type="region of interest" description="Disordered" evidence="1">
    <location>
        <begin position="52"/>
        <end position="89"/>
    </location>
</feature>
<evidence type="ECO:0000256" key="1">
    <source>
        <dbReference type="SAM" id="MobiDB-lite"/>
    </source>
</evidence>
<name>A0A183IT32_9BILA</name>
<feature type="region of interest" description="Disordered" evidence="1">
    <location>
        <begin position="182"/>
        <end position="204"/>
    </location>
</feature>
<evidence type="ECO:0000313" key="3">
    <source>
        <dbReference type="Proteomes" id="UP000270296"/>
    </source>
</evidence>
<reference evidence="2 3" key="2">
    <citation type="submission" date="2018-11" db="EMBL/GenBank/DDBJ databases">
        <authorList>
            <consortium name="Pathogen Informatics"/>
        </authorList>
    </citation>
    <scope>NUCLEOTIDE SEQUENCE [LARGE SCALE GENOMIC DNA]</scope>
</reference>
<sequence>MSEDRSKQTASTPAPAPVTHQLFMEKELAEEALKNAAAKEYDAFETAARIPFTSATLNDRQPTALSETTSLKSANESPEETAESIREFGSEVLGEIKSKVDSVLTEKEKSPPSEVESSDFVKLEKPREPAFGVEQASEDRNSVGQSINAVFTDIKEKLAPAAEVIDSQVKAASHAVGDFFKKETTGKPAAPEELRQSKKEDSEAFHAEQPLMEFGDFLERKMVHPLETGIKEVEDNLLSKKSVPEKETAAKTQPSTLSIIREDLVEHPASKNFPVYDEYAVAAGKQAPLPGKAQEPMARPRLPPEFTPVGARDEKAPTKLPETVETGVGRAKQVVSVVERKGHLTKATCSGCWIKSLCDNEHRK</sequence>
<gene>
    <name evidence="2" type="ORF">SBAD_LOCUS6779</name>
</gene>
<dbReference type="EMBL" id="UZAM01010039">
    <property type="protein sequence ID" value="VDP10804.1"/>
    <property type="molecule type" value="Genomic_DNA"/>
</dbReference>
<accession>A0A183IT32</accession>